<evidence type="ECO:0000256" key="1">
    <source>
        <dbReference type="ARBA" id="ARBA00022574"/>
    </source>
</evidence>
<dbReference type="PROSITE" id="PS00678">
    <property type="entry name" value="WD_REPEATS_1"/>
    <property type="match status" value="1"/>
</dbReference>
<evidence type="ECO:0000313" key="5">
    <source>
        <dbReference type="EMBL" id="THV03510.1"/>
    </source>
</evidence>
<evidence type="ECO:0000313" key="6">
    <source>
        <dbReference type="Proteomes" id="UP000297245"/>
    </source>
</evidence>
<dbReference type="GO" id="GO:1990757">
    <property type="term" value="F:ubiquitin ligase activator activity"/>
    <property type="evidence" value="ECO:0007669"/>
    <property type="project" value="TreeGrafter"/>
</dbReference>
<keyword evidence="2" id="KW-0677">Repeat</keyword>
<keyword evidence="6" id="KW-1185">Reference proteome</keyword>
<organism evidence="5 6">
    <name type="scientific">Dendrothele bispora (strain CBS 962.96)</name>
    <dbReference type="NCBI Taxonomy" id="1314807"/>
    <lineage>
        <taxon>Eukaryota</taxon>
        <taxon>Fungi</taxon>
        <taxon>Dikarya</taxon>
        <taxon>Basidiomycota</taxon>
        <taxon>Agaricomycotina</taxon>
        <taxon>Agaricomycetes</taxon>
        <taxon>Agaricomycetidae</taxon>
        <taxon>Agaricales</taxon>
        <taxon>Agaricales incertae sedis</taxon>
        <taxon>Dendrothele</taxon>
    </lineage>
</organism>
<evidence type="ECO:0000256" key="4">
    <source>
        <dbReference type="SAM" id="MobiDB-lite"/>
    </source>
</evidence>
<feature type="repeat" description="WD" evidence="3">
    <location>
        <begin position="366"/>
        <end position="407"/>
    </location>
</feature>
<dbReference type="GO" id="GO:1905786">
    <property type="term" value="P:positive regulation of anaphase-promoting complex-dependent catabolic process"/>
    <property type="evidence" value="ECO:0007669"/>
    <property type="project" value="TreeGrafter"/>
</dbReference>
<dbReference type="PROSITE" id="PS50082">
    <property type="entry name" value="WD_REPEATS_2"/>
    <property type="match status" value="2"/>
</dbReference>
<dbReference type="SUPFAM" id="SSF50978">
    <property type="entry name" value="WD40 repeat-like"/>
    <property type="match status" value="1"/>
</dbReference>
<dbReference type="SMART" id="SM00320">
    <property type="entry name" value="WD40"/>
    <property type="match status" value="3"/>
</dbReference>
<sequence length="628" mass="69789">MSSRHYKPGEVPPLLNHPFAPGWDTNFSEDQPNRRRSLRLDLETNYNSRPGPPLSTASSSSVTSSSSLAANSISARIVARRHAFRARMSMASYDLPQSVASSNDTEISTRKRRLSQTEDTCPSVSDDDDNAQEPKRMRRDSEYLESASMMFSASQRTLPPPPPPPSPPPYLADFREGFALMRSASMSSLRSNTSSEPSERSALYKMKDWGMSIPFNIPDTIDTNYFLPLTVSFKNNMYFTRGNRVHVKPWSRQSNHNQDIAQICRIEEKYGEVKLLGCSQLKEEVVIGTTKGTGTSAGTVLLVDVETQSKPTWSWRTSNPIGAVEWHGNLVTVGAANDGVIKFYDVRTRGEGGRFNGKMKSESRKLSRHQGRITKLGWNKTGQMLASGDENGVVYCWDDRTRAPLEVGDHSSRRKKMKHTGAVSALTWHPTETTTLGTADTNGVIRLWNVSSKQSDNRRGPGTYETDSRVVNLHFSPDFKDELITVHGRETHGHQILSNPLQNNTANSLLALTFPRLSHIVSKSVFDAENSHMSRMLSMGVAGPNASRYWPGNNTPDYGQSTSVVDREITGSVMVNGGTKVVVAVPKEGSLKVWDVWGKYDSKEAKQSKRQLSLRQTSRQSLSLSALR</sequence>
<reference evidence="5 6" key="1">
    <citation type="journal article" date="2019" name="Nat. Ecol. Evol.">
        <title>Megaphylogeny resolves global patterns of mushroom evolution.</title>
        <authorList>
            <person name="Varga T."/>
            <person name="Krizsan K."/>
            <person name="Foldi C."/>
            <person name="Dima B."/>
            <person name="Sanchez-Garcia M."/>
            <person name="Sanchez-Ramirez S."/>
            <person name="Szollosi G.J."/>
            <person name="Szarkandi J.G."/>
            <person name="Papp V."/>
            <person name="Albert L."/>
            <person name="Andreopoulos W."/>
            <person name="Angelini C."/>
            <person name="Antonin V."/>
            <person name="Barry K.W."/>
            <person name="Bougher N.L."/>
            <person name="Buchanan P."/>
            <person name="Buyck B."/>
            <person name="Bense V."/>
            <person name="Catcheside P."/>
            <person name="Chovatia M."/>
            <person name="Cooper J."/>
            <person name="Damon W."/>
            <person name="Desjardin D."/>
            <person name="Finy P."/>
            <person name="Geml J."/>
            <person name="Haridas S."/>
            <person name="Hughes K."/>
            <person name="Justo A."/>
            <person name="Karasinski D."/>
            <person name="Kautmanova I."/>
            <person name="Kiss B."/>
            <person name="Kocsube S."/>
            <person name="Kotiranta H."/>
            <person name="LaButti K.M."/>
            <person name="Lechner B.E."/>
            <person name="Liimatainen K."/>
            <person name="Lipzen A."/>
            <person name="Lukacs Z."/>
            <person name="Mihaltcheva S."/>
            <person name="Morgado L.N."/>
            <person name="Niskanen T."/>
            <person name="Noordeloos M.E."/>
            <person name="Ohm R.A."/>
            <person name="Ortiz-Santana B."/>
            <person name="Ovrebo C."/>
            <person name="Racz N."/>
            <person name="Riley R."/>
            <person name="Savchenko A."/>
            <person name="Shiryaev A."/>
            <person name="Soop K."/>
            <person name="Spirin V."/>
            <person name="Szebenyi C."/>
            <person name="Tomsovsky M."/>
            <person name="Tulloss R.E."/>
            <person name="Uehling J."/>
            <person name="Grigoriev I.V."/>
            <person name="Vagvolgyi C."/>
            <person name="Papp T."/>
            <person name="Martin F.M."/>
            <person name="Miettinen O."/>
            <person name="Hibbett D.S."/>
            <person name="Nagy L.G."/>
        </authorList>
    </citation>
    <scope>NUCLEOTIDE SEQUENCE [LARGE SCALE GENOMIC DNA]</scope>
    <source>
        <strain evidence="5 6">CBS 962.96</strain>
    </source>
</reference>
<dbReference type="InterPro" id="IPR015943">
    <property type="entry name" value="WD40/YVTN_repeat-like_dom_sf"/>
</dbReference>
<dbReference type="Pfam" id="PF00400">
    <property type="entry name" value="WD40"/>
    <property type="match status" value="2"/>
</dbReference>
<dbReference type="GO" id="GO:0031145">
    <property type="term" value="P:anaphase-promoting complex-dependent catabolic process"/>
    <property type="evidence" value="ECO:0007669"/>
    <property type="project" value="TreeGrafter"/>
</dbReference>
<feature type="region of interest" description="Disordered" evidence="4">
    <location>
        <begin position="97"/>
        <end position="173"/>
    </location>
</feature>
<feature type="repeat" description="WD" evidence="3">
    <location>
        <begin position="416"/>
        <end position="458"/>
    </location>
</feature>
<dbReference type="AlphaFoldDB" id="A0A4S8MKZ1"/>
<dbReference type="InterPro" id="IPR001680">
    <property type="entry name" value="WD40_rpt"/>
</dbReference>
<dbReference type="InterPro" id="IPR036322">
    <property type="entry name" value="WD40_repeat_dom_sf"/>
</dbReference>
<accession>A0A4S8MKZ1</accession>
<dbReference type="OrthoDB" id="10263272at2759"/>
<gene>
    <name evidence="5" type="ORF">K435DRAFT_835816</name>
</gene>
<dbReference type="Gene3D" id="2.130.10.10">
    <property type="entry name" value="YVTN repeat-like/Quinoprotein amine dehydrogenase"/>
    <property type="match status" value="1"/>
</dbReference>
<dbReference type="InterPro" id="IPR019775">
    <property type="entry name" value="WD40_repeat_CS"/>
</dbReference>
<protein>
    <submittedName>
        <fullName evidence="5">Uncharacterized protein</fullName>
    </submittedName>
</protein>
<proteinExistence type="predicted"/>
<evidence type="ECO:0000256" key="2">
    <source>
        <dbReference type="ARBA" id="ARBA00022737"/>
    </source>
</evidence>
<feature type="region of interest" description="Disordered" evidence="4">
    <location>
        <begin position="1"/>
        <end position="66"/>
    </location>
</feature>
<feature type="compositionally biased region" description="Pro residues" evidence="4">
    <location>
        <begin position="158"/>
        <end position="170"/>
    </location>
</feature>
<dbReference type="InterPro" id="IPR033010">
    <property type="entry name" value="Cdc20/Fizzy"/>
</dbReference>
<feature type="compositionally biased region" description="Basic and acidic residues" evidence="4">
    <location>
        <begin position="132"/>
        <end position="142"/>
    </location>
</feature>
<dbReference type="GO" id="GO:0005680">
    <property type="term" value="C:anaphase-promoting complex"/>
    <property type="evidence" value="ECO:0007669"/>
    <property type="project" value="TreeGrafter"/>
</dbReference>
<dbReference type="GO" id="GO:0010997">
    <property type="term" value="F:anaphase-promoting complex binding"/>
    <property type="evidence" value="ECO:0007669"/>
    <property type="project" value="InterPro"/>
</dbReference>
<dbReference type="PANTHER" id="PTHR19918">
    <property type="entry name" value="CELL DIVISION CYCLE 20 CDC20 FIZZY -RELATED"/>
    <property type="match status" value="1"/>
</dbReference>
<name>A0A4S8MKZ1_DENBC</name>
<dbReference type="Proteomes" id="UP000297245">
    <property type="component" value="Unassembled WGS sequence"/>
</dbReference>
<feature type="compositionally biased region" description="Low complexity" evidence="4">
    <location>
        <begin position="55"/>
        <end position="66"/>
    </location>
</feature>
<evidence type="ECO:0000256" key="3">
    <source>
        <dbReference type="PROSITE-ProRule" id="PRU00221"/>
    </source>
</evidence>
<dbReference type="EMBL" id="ML179066">
    <property type="protein sequence ID" value="THV03510.1"/>
    <property type="molecule type" value="Genomic_DNA"/>
</dbReference>
<dbReference type="PROSITE" id="PS50294">
    <property type="entry name" value="WD_REPEATS_REGION"/>
    <property type="match status" value="1"/>
</dbReference>
<keyword evidence="1 3" id="KW-0853">WD repeat</keyword>